<dbReference type="EMBL" id="JBHUFL010000003">
    <property type="protein sequence ID" value="MFD1836188.1"/>
    <property type="molecule type" value="Genomic_DNA"/>
</dbReference>
<dbReference type="Gene3D" id="1.10.10.1320">
    <property type="entry name" value="Anti-sigma factor, zinc-finger domain"/>
    <property type="match status" value="1"/>
</dbReference>
<evidence type="ECO:0000256" key="2">
    <source>
        <dbReference type="ARBA" id="ARBA00023163"/>
    </source>
</evidence>
<protein>
    <submittedName>
        <fullName evidence="4">Zf-HC2 domain-containing protein</fullName>
    </submittedName>
</protein>
<feature type="domain" description="Putative zinc-finger" evidence="3">
    <location>
        <begin position="21"/>
        <end position="46"/>
    </location>
</feature>
<keyword evidence="2" id="KW-0804">Transcription</keyword>
<dbReference type="Proteomes" id="UP001597280">
    <property type="component" value="Unassembled WGS sequence"/>
</dbReference>
<sequence>MSTRNTPEVDPRRDLRYGLEEALDGEVPQELAERMSAHTADCPECADEVERLRRLKELVRRSCCDTPAPSELRDRIALQCRTVTVTSTDADGTTVRVTRTSWSS</sequence>
<keyword evidence="1" id="KW-0805">Transcription regulation</keyword>
<dbReference type="InterPro" id="IPR041916">
    <property type="entry name" value="Anti_sigma_zinc_sf"/>
</dbReference>
<name>A0ABW4PZB2_9MICO</name>
<evidence type="ECO:0000259" key="3">
    <source>
        <dbReference type="Pfam" id="PF13490"/>
    </source>
</evidence>
<evidence type="ECO:0000256" key="1">
    <source>
        <dbReference type="ARBA" id="ARBA00023015"/>
    </source>
</evidence>
<evidence type="ECO:0000313" key="5">
    <source>
        <dbReference type="Proteomes" id="UP001597280"/>
    </source>
</evidence>
<gene>
    <name evidence="4" type="ORF">ACFSDA_14050</name>
</gene>
<dbReference type="Pfam" id="PF13490">
    <property type="entry name" value="zf-HC2"/>
    <property type="match status" value="1"/>
</dbReference>
<dbReference type="RefSeq" id="WP_137770465.1">
    <property type="nucleotide sequence ID" value="NZ_BAAAIS010000003.1"/>
</dbReference>
<proteinExistence type="predicted"/>
<reference evidence="5" key="1">
    <citation type="journal article" date="2019" name="Int. J. Syst. Evol. Microbiol.">
        <title>The Global Catalogue of Microorganisms (GCM) 10K type strain sequencing project: providing services to taxonomists for standard genome sequencing and annotation.</title>
        <authorList>
            <consortium name="The Broad Institute Genomics Platform"/>
            <consortium name="The Broad Institute Genome Sequencing Center for Infectious Disease"/>
            <person name="Wu L."/>
            <person name="Ma J."/>
        </authorList>
    </citation>
    <scope>NUCLEOTIDE SEQUENCE [LARGE SCALE GENOMIC DNA]</scope>
    <source>
        <strain evidence="5">JCM 11650</strain>
    </source>
</reference>
<keyword evidence="5" id="KW-1185">Reference proteome</keyword>
<dbReference type="InterPro" id="IPR027383">
    <property type="entry name" value="Znf_put"/>
</dbReference>
<evidence type="ECO:0000313" key="4">
    <source>
        <dbReference type="EMBL" id="MFD1836188.1"/>
    </source>
</evidence>
<organism evidence="4 5">
    <name type="scientific">Brachybacterium rhamnosum</name>
    <dbReference type="NCBI Taxonomy" id="173361"/>
    <lineage>
        <taxon>Bacteria</taxon>
        <taxon>Bacillati</taxon>
        <taxon>Actinomycetota</taxon>
        <taxon>Actinomycetes</taxon>
        <taxon>Micrococcales</taxon>
        <taxon>Dermabacteraceae</taxon>
        <taxon>Brachybacterium</taxon>
    </lineage>
</organism>
<accession>A0ABW4PZB2</accession>
<comment type="caution">
    <text evidence="4">The sequence shown here is derived from an EMBL/GenBank/DDBJ whole genome shotgun (WGS) entry which is preliminary data.</text>
</comment>